<organism evidence="1 2">
    <name type="scientific">Neobacillus rhizophilus</name>
    <dbReference type="NCBI Taxonomy" id="2833579"/>
    <lineage>
        <taxon>Bacteria</taxon>
        <taxon>Bacillati</taxon>
        <taxon>Bacillota</taxon>
        <taxon>Bacilli</taxon>
        <taxon>Bacillales</taxon>
        <taxon>Bacillaceae</taxon>
        <taxon>Neobacillus</taxon>
    </lineage>
</organism>
<protein>
    <submittedName>
        <fullName evidence="1">Uncharacterized protein</fullName>
    </submittedName>
</protein>
<evidence type="ECO:0000313" key="1">
    <source>
        <dbReference type="EMBL" id="MBS4211394.1"/>
    </source>
</evidence>
<proteinExistence type="predicted"/>
<dbReference type="RefSeq" id="WP_213115913.1">
    <property type="nucleotide sequence ID" value="NZ_JAGYPF010000001.1"/>
</dbReference>
<name>A0A942YSQ5_9BACI</name>
<accession>A0A942YSQ5</accession>
<gene>
    <name evidence="1" type="ORF">KHA99_02850</name>
</gene>
<dbReference type="Proteomes" id="UP000679749">
    <property type="component" value="Unassembled WGS sequence"/>
</dbReference>
<keyword evidence="2" id="KW-1185">Reference proteome</keyword>
<sequence length="152" mass="17638">MFDKSFTLKTANDVIKDVIIPNLTSGMAKEQAIALLSVLKNVDTNTIENTKPKEQLITLINQTVEEFLQAIRSDSRETSAFNWVEELDSALEEAVFIEDATDKWKQLNEIQCRLLRFLYKENAANRAIESRYIFPLRKRIREQLTIEMSLVR</sequence>
<dbReference type="EMBL" id="JAGYPF010000001">
    <property type="protein sequence ID" value="MBS4211394.1"/>
    <property type="molecule type" value="Genomic_DNA"/>
</dbReference>
<reference evidence="1" key="1">
    <citation type="submission" date="2021-05" db="EMBL/GenBank/DDBJ databases">
        <title>Novel Bacillus species.</title>
        <authorList>
            <person name="Liu G."/>
        </authorList>
    </citation>
    <scope>NUCLEOTIDE SEQUENCE</scope>
    <source>
        <strain evidence="1">FJAT-49825</strain>
    </source>
</reference>
<dbReference type="AlphaFoldDB" id="A0A942YSQ5"/>
<comment type="caution">
    <text evidence="1">The sequence shown here is derived from an EMBL/GenBank/DDBJ whole genome shotgun (WGS) entry which is preliminary data.</text>
</comment>
<evidence type="ECO:0000313" key="2">
    <source>
        <dbReference type="Proteomes" id="UP000679749"/>
    </source>
</evidence>